<keyword evidence="2" id="KW-0244">Early protein</keyword>
<accession>A0A7G2A5I5</accession>
<dbReference type="InterPro" id="IPR003861">
    <property type="entry name" value="Papilloma_E4"/>
</dbReference>
<gene>
    <name evidence="4" type="primary">E4</name>
</gene>
<comment type="similarity">
    <text evidence="1">Belongs to the papillomaviridae E4 protein family.</text>
</comment>
<proteinExistence type="inferred from homology"/>
<feature type="region of interest" description="Disordered" evidence="3">
    <location>
        <begin position="39"/>
        <end position="78"/>
    </location>
</feature>
<organism evidence="4">
    <name type="scientific">Human papillomavirus 43</name>
    <dbReference type="NCBI Taxonomy" id="10591"/>
    <lineage>
        <taxon>Viruses</taxon>
        <taxon>Monodnaviria</taxon>
        <taxon>Shotokuvirae</taxon>
        <taxon>Cossaviricota</taxon>
        <taxon>Papovaviricetes</taxon>
        <taxon>Zurhausenvirales</taxon>
        <taxon>Papillomaviridae</taxon>
        <taxon>Firstpapillomavirinae</taxon>
        <taxon>Alphapapillomavirus</taxon>
        <taxon>Alphapapillomavirus 8</taxon>
    </lineage>
</organism>
<dbReference type="Pfam" id="PF02711">
    <property type="entry name" value="Pap_E4"/>
    <property type="match status" value="1"/>
</dbReference>
<sequence>MGKLDNGTLLWAQTSYILLHLYLVPSAKYPLLRLLNLTPDQRPPSQIPRAPKKQTSRSKRRLESECDSTPTLPRSPTWPELLEEGQWTVQTRDSCLSIRTTTLEGTTVEVTLRL</sequence>
<dbReference type="EMBL" id="LR861953">
    <property type="protein sequence ID" value="CAD1807858.1"/>
    <property type="molecule type" value="Genomic_DNA"/>
</dbReference>
<organismHost>
    <name type="scientific">Homo sapiens</name>
    <name type="common">Human</name>
    <dbReference type="NCBI Taxonomy" id="9606"/>
</organismHost>
<evidence type="ECO:0000256" key="1">
    <source>
        <dbReference type="ARBA" id="ARBA00009551"/>
    </source>
</evidence>
<reference evidence="4" key="1">
    <citation type="submission" date="2020-07" db="EMBL/GenBank/DDBJ databases">
        <authorList>
            <person name="Wienecke-Baldacchino K A."/>
        </authorList>
    </citation>
    <scope>NUCLEOTIDE SEQUENCE</scope>
    <source>
        <strain evidence="4">LNS0937074_HPV43</strain>
    </source>
</reference>
<evidence type="ECO:0000256" key="2">
    <source>
        <dbReference type="ARBA" id="ARBA00022518"/>
    </source>
</evidence>
<protein>
    <submittedName>
        <fullName evidence="4">E4 protein</fullName>
    </submittedName>
</protein>
<evidence type="ECO:0000256" key="3">
    <source>
        <dbReference type="SAM" id="MobiDB-lite"/>
    </source>
</evidence>
<evidence type="ECO:0000313" key="4">
    <source>
        <dbReference type="EMBL" id="CAD1807858.1"/>
    </source>
</evidence>
<feature type="compositionally biased region" description="Basic residues" evidence="3">
    <location>
        <begin position="50"/>
        <end position="60"/>
    </location>
</feature>
<name>A0A7G2A5I5_HPV43</name>